<gene>
    <name evidence="5" type="ORF">MUB46_07475</name>
</gene>
<sequence>MELIGAPQTAVPLRAMIGLFERCARELDDRAFGLDVGFEMQRSWGFGLWGRYGALAPTLGSAIARYNRTFRAHASGGKLELIRRGCHWLWRHVRQDLDIPTIQHVDHRIGPMVALAREFLGQTWSPEWAEVSYPRDPEAHVMEDRLQIPVFFGCRGTGIVFRSEDLSARKIRKPADGSKVITLREVVAEAVLSQAPEPARSLSAIVALRLLDGHTDIEGTARMAGLSVRSLQRQLLENGHSYREIVTVARGARAVGLLRETDRPIVEIAMLLGYEDHASFTRAFHRWMQCSPSEFRRRGHRTALA</sequence>
<dbReference type="Gene3D" id="1.10.10.60">
    <property type="entry name" value="Homeodomain-like"/>
    <property type="match status" value="1"/>
</dbReference>
<protein>
    <submittedName>
        <fullName evidence="5">AraC family transcriptional regulator</fullName>
    </submittedName>
</protein>
<reference evidence="5 6" key="1">
    <citation type="submission" date="2022-04" db="EMBL/GenBank/DDBJ databases">
        <authorList>
            <person name="Ye Y.-Q."/>
            <person name="Du Z.-J."/>
        </authorList>
    </citation>
    <scope>NUCLEOTIDE SEQUENCE [LARGE SCALE GENOMIC DNA]</scope>
    <source>
        <strain evidence="5 6">A6E488</strain>
    </source>
</reference>
<dbReference type="InterPro" id="IPR009057">
    <property type="entry name" value="Homeodomain-like_sf"/>
</dbReference>
<dbReference type="PANTHER" id="PTHR47894:SF1">
    <property type="entry name" value="HTH-TYPE TRANSCRIPTIONAL REGULATOR VQSM"/>
    <property type="match status" value="1"/>
</dbReference>
<dbReference type="AlphaFoldDB" id="A0AAW5QZJ5"/>
<accession>A0AAW5QZJ5</accession>
<dbReference type="InterPro" id="IPR018060">
    <property type="entry name" value="HTH_AraC"/>
</dbReference>
<feature type="domain" description="HTH araC/xylS-type" evidence="4">
    <location>
        <begin position="200"/>
        <end position="298"/>
    </location>
</feature>
<evidence type="ECO:0000256" key="2">
    <source>
        <dbReference type="ARBA" id="ARBA00023125"/>
    </source>
</evidence>
<evidence type="ECO:0000313" key="6">
    <source>
        <dbReference type="Proteomes" id="UP001320898"/>
    </source>
</evidence>
<evidence type="ECO:0000256" key="1">
    <source>
        <dbReference type="ARBA" id="ARBA00023015"/>
    </source>
</evidence>
<name>A0AAW5QZJ5_9HYPH</name>
<dbReference type="SMART" id="SM00342">
    <property type="entry name" value="HTH_ARAC"/>
    <property type="match status" value="1"/>
</dbReference>
<comment type="caution">
    <text evidence="5">The sequence shown here is derived from an EMBL/GenBank/DDBJ whole genome shotgun (WGS) entry which is preliminary data.</text>
</comment>
<dbReference type="PANTHER" id="PTHR47894">
    <property type="entry name" value="HTH-TYPE TRANSCRIPTIONAL REGULATOR GADX"/>
    <property type="match status" value="1"/>
</dbReference>
<keyword evidence="3" id="KW-0804">Transcription</keyword>
<dbReference type="PROSITE" id="PS01124">
    <property type="entry name" value="HTH_ARAC_FAMILY_2"/>
    <property type="match status" value="1"/>
</dbReference>
<keyword evidence="6" id="KW-1185">Reference proteome</keyword>
<dbReference type="GO" id="GO:0000976">
    <property type="term" value="F:transcription cis-regulatory region binding"/>
    <property type="evidence" value="ECO:0007669"/>
    <property type="project" value="TreeGrafter"/>
</dbReference>
<dbReference type="EMBL" id="JALIDZ010000003">
    <property type="protein sequence ID" value="MCT8971690.1"/>
    <property type="molecule type" value="Genomic_DNA"/>
</dbReference>
<dbReference type="Proteomes" id="UP001320898">
    <property type="component" value="Unassembled WGS sequence"/>
</dbReference>
<dbReference type="GO" id="GO:0005829">
    <property type="term" value="C:cytosol"/>
    <property type="evidence" value="ECO:0007669"/>
    <property type="project" value="TreeGrafter"/>
</dbReference>
<proteinExistence type="predicted"/>
<evidence type="ECO:0000259" key="4">
    <source>
        <dbReference type="PROSITE" id="PS01124"/>
    </source>
</evidence>
<dbReference type="GO" id="GO:0003700">
    <property type="term" value="F:DNA-binding transcription factor activity"/>
    <property type="evidence" value="ECO:0007669"/>
    <property type="project" value="InterPro"/>
</dbReference>
<dbReference type="SUPFAM" id="SSF46689">
    <property type="entry name" value="Homeodomain-like"/>
    <property type="match status" value="1"/>
</dbReference>
<dbReference type="InterPro" id="IPR032687">
    <property type="entry name" value="AraC-type_N"/>
</dbReference>
<keyword evidence="1" id="KW-0805">Transcription regulation</keyword>
<dbReference type="Pfam" id="PF12833">
    <property type="entry name" value="HTH_18"/>
    <property type="match status" value="1"/>
</dbReference>
<organism evidence="5 6">
    <name type="scientific">Microbaculum marinisediminis</name>
    <dbReference type="NCBI Taxonomy" id="2931392"/>
    <lineage>
        <taxon>Bacteria</taxon>
        <taxon>Pseudomonadati</taxon>
        <taxon>Pseudomonadota</taxon>
        <taxon>Alphaproteobacteria</taxon>
        <taxon>Hyphomicrobiales</taxon>
        <taxon>Tepidamorphaceae</taxon>
        <taxon>Microbaculum</taxon>
    </lineage>
</organism>
<dbReference type="Pfam" id="PF12625">
    <property type="entry name" value="Arabinose_bd"/>
    <property type="match status" value="1"/>
</dbReference>
<keyword evidence="2" id="KW-0238">DNA-binding</keyword>
<evidence type="ECO:0000313" key="5">
    <source>
        <dbReference type="EMBL" id="MCT8971690.1"/>
    </source>
</evidence>
<evidence type="ECO:0000256" key="3">
    <source>
        <dbReference type="ARBA" id="ARBA00023163"/>
    </source>
</evidence>